<accession>M9RAL0</accession>
<evidence type="ECO:0000313" key="2">
    <source>
        <dbReference type="EMBL" id="AGI68987.1"/>
    </source>
</evidence>
<evidence type="ECO:0000313" key="1">
    <source>
        <dbReference type="EMBL" id="AGI67386.1"/>
    </source>
</evidence>
<dbReference type="STRING" id="391626.OAN307_c17210"/>
<proteinExistence type="predicted"/>
<evidence type="ECO:0000313" key="3">
    <source>
        <dbReference type="Proteomes" id="UP000005307"/>
    </source>
</evidence>
<dbReference type="HOGENOM" id="CLU_2437933_0_0_5"/>
<dbReference type="EMBL" id="CP003740">
    <property type="protein sequence ID" value="AGI68987.1"/>
    <property type="molecule type" value="Genomic_DNA"/>
</dbReference>
<gene>
    <name evidence="1" type="ORF">OAN307_c17210</name>
    <name evidence="2" type="ORF">OAN307_c35080</name>
</gene>
<sequence length="91" mass="10452">MCIERNHPKVSVRRQCQMLSLARSNLYYAPKGESAENLRFMELIDKQFLETPWYGSRQPLGTLLRNTLPVNEWHDTCSVMVTHAVAIAFAA</sequence>
<dbReference type="RefSeq" id="WP_015499417.1">
    <property type="nucleotide sequence ID" value="NC_020911.1"/>
</dbReference>
<keyword evidence="3" id="KW-1185">Reference proteome</keyword>
<dbReference type="KEGG" id="oat:OAN307_c17210"/>
<evidence type="ECO:0008006" key="4">
    <source>
        <dbReference type="Google" id="ProtNLM"/>
    </source>
</evidence>
<name>M9RAL0_9RHOB</name>
<dbReference type="eggNOG" id="COG2801">
    <property type="taxonomic scope" value="Bacteria"/>
</dbReference>
<protein>
    <recommendedName>
        <fullName evidence="4">Transposase</fullName>
    </recommendedName>
</protein>
<dbReference type="AlphaFoldDB" id="M9RAL0"/>
<dbReference type="Proteomes" id="UP000005307">
    <property type="component" value="Chromosome"/>
</dbReference>
<dbReference type="EMBL" id="CP003740">
    <property type="protein sequence ID" value="AGI67386.1"/>
    <property type="molecule type" value="Genomic_DNA"/>
</dbReference>
<reference evidence="1 3" key="1">
    <citation type="journal article" date="2013" name="PLoS ONE">
        <title>Poles Apart: Arctic and Antarctic Octadecabacter strains Share High Genome Plasticity and a New Type of Xanthorhodopsin.</title>
        <authorList>
            <person name="Vollmers J."/>
            <person name="Voget S."/>
            <person name="Dietrich S."/>
            <person name="Gollnow K."/>
            <person name="Smits M."/>
            <person name="Meyer K."/>
            <person name="Brinkhoff T."/>
            <person name="Simon M."/>
            <person name="Daniel R."/>
        </authorList>
    </citation>
    <scope>NUCLEOTIDE SEQUENCE [LARGE SCALE GENOMIC DNA]</scope>
    <source>
        <strain evidence="1 3">307</strain>
    </source>
</reference>
<organism evidence="1 3">
    <name type="scientific">Octadecabacter antarcticus 307</name>
    <dbReference type="NCBI Taxonomy" id="391626"/>
    <lineage>
        <taxon>Bacteria</taxon>
        <taxon>Pseudomonadati</taxon>
        <taxon>Pseudomonadota</taxon>
        <taxon>Alphaproteobacteria</taxon>
        <taxon>Rhodobacterales</taxon>
        <taxon>Roseobacteraceae</taxon>
        <taxon>Octadecabacter</taxon>
    </lineage>
</organism>
<dbReference type="KEGG" id="oat:OAN307_c35080"/>